<organism evidence="2 3">
    <name type="scientific">Brachyspira pilosicoli (strain ATCC BAA-1826 / 95/1000)</name>
    <dbReference type="NCBI Taxonomy" id="759914"/>
    <lineage>
        <taxon>Bacteria</taxon>
        <taxon>Pseudomonadati</taxon>
        <taxon>Spirochaetota</taxon>
        <taxon>Spirochaetia</taxon>
        <taxon>Brachyspirales</taxon>
        <taxon>Brachyspiraceae</taxon>
        <taxon>Brachyspira</taxon>
    </lineage>
</organism>
<dbReference type="KEGG" id="bpo:BP951000_0898"/>
<reference evidence="2 3" key="1">
    <citation type="journal article" date="2010" name="PLoS ONE">
        <title>The complete genome sequence of the pathogenic intestinal spirochete Brachyspira pilosicoli and comparison with other Brachyspira genomes.</title>
        <authorList>
            <person name="Wanchanthuek P."/>
            <person name="Bellgard M.I."/>
            <person name="La T."/>
            <person name="Ryan K."/>
            <person name="Moolhuijzen P."/>
            <person name="Chapman B."/>
            <person name="Black M."/>
            <person name="Schibeci D."/>
            <person name="Hunter A."/>
            <person name="Barrero R."/>
            <person name="Phillips N.D."/>
            <person name="Hampson D.J."/>
        </authorList>
    </citation>
    <scope>NUCLEOTIDE SEQUENCE [LARGE SCALE GENOMIC DNA]</scope>
    <source>
        <strain evidence="3">ATCC BAA-1826 / 95/1000</strain>
    </source>
</reference>
<dbReference type="Proteomes" id="UP000000332">
    <property type="component" value="Chromosome"/>
</dbReference>
<dbReference type="HOGENOM" id="CLU_2582808_0_0_12"/>
<dbReference type="InParanoid" id="D8ICM3"/>
<evidence type="ECO:0000313" key="2">
    <source>
        <dbReference type="EMBL" id="ADK30896.1"/>
    </source>
</evidence>
<proteinExistence type="predicted"/>
<dbReference type="STRING" id="759914.BP951000_0898"/>
<sequence length="80" mass="9741">MSTISIGCISFKRYLSLSHLLFSMMLIISMYCEFIMLFFFFFCISILLLLIYNIYNKKLDKINNNIIKHYMFYKELFQYG</sequence>
<name>D8ICM3_BRAP9</name>
<accession>D8ICM3</accession>
<dbReference type="EMBL" id="CP002025">
    <property type="protein sequence ID" value="ADK30896.1"/>
    <property type="molecule type" value="Genomic_DNA"/>
</dbReference>
<keyword evidence="1" id="KW-0472">Membrane</keyword>
<gene>
    <name evidence="2" type="ordered locus">BP951000_0898</name>
</gene>
<keyword evidence="3" id="KW-1185">Reference proteome</keyword>
<evidence type="ECO:0000313" key="3">
    <source>
        <dbReference type="Proteomes" id="UP000000332"/>
    </source>
</evidence>
<keyword evidence="1" id="KW-0812">Transmembrane</keyword>
<protein>
    <submittedName>
        <fullName evidence="2">Uncharacterized protein</fullName>
    </submittedName>
</protein>
<feature type="transmembrane region" description="Helical" evidence="1">
    <location>
        <begin position="20"/>
        <end position="52"/>
    </location>
</feature>
<keyword evidence="1" id="KW-1133">Transmembrane helix</keyword>
<evidence type="ECO:0000256" key="1">
    <source>
        <dbReference type="SAM" id="Phobius"/>
    </source>
</evidence>
<dbReference type="AlphaFoldDB" id="D8ICM3"/>